<organism evidence="1 2">
    <name type="scientific">Clunio marinus</name>
    <dbReference type="NCBI Taxonomy" id="568069"/>
    <lineage>
        <taxon>Eukaryota</taxon>
        <taxon>Metazoa</taxon>
        <taxon>Ecdysozoa</taxon>
        <taxon>Arthropoda</taxon>
        <taxon>Hexapoda</taxon>
        <taxon>Insecta</taxon>
        <taxon>Pterygota</taxon>
        <taxon>Neoptera</taxon>
        <taxon>Endopterygota</taxon>
        <taxon>Diptera</taxon>
        <taxon>Nematocera</taxon>
        <taxon>Chironomoidea</taxon>
        <taxon>Chironomidae</taxon>
        <taxon>Clunio</taxon>
    </lineage>
</organism>
<proteinExistence type="predicted"/>
<reference evidence="1 2" key="1">
    <citation type="submission" date="2015-04" db="EMBL/GenBank/DDBJ databases">
        <authorList>
            <person name="Syromyatnikov M.Y."/>
            <person name="Popov V.N."/>
        </authorList>
    </citation>
    <scope>NUCLEOTIDE SEQUENCE [LARGE SCALE GENOMIC DNA]</scope>
</reference>
<protein>
    <submittedName>
        <fullName evidence="1">CLUMA_CG012364, isoform A</fullName>
    </submittedName>
</protein>
<evidence type="ECO:0000313" key="2">
    <source>
        <dbReference type="Proteomes" id="UP000183832"/>
    </source>
</evidence>
<gene>
    <name evidence="1" type="ORF">CLUMA_CG012364</name>
</gene>
<dbReference type="Proteomes" id="UP000183832">
    <property type="component" value="Unassembled WGS sequence"/>
</dbReference>
<dbReference type="EMBL" id="CVRI01000048">
    <property type="protein sequence ID" value="CRK99113.1"/>
    <property type="molecule type" value="Genomic_DNA"/>
</dbReference>
<keyword evidence="2" id="KW-1185">Reference proteome</keyword>
<sequence>MQQLQQRKITIMMIILNLFSHNFQRDSRVVGVWISYEGFIFRPCRLTHYPSPDLAKFSQN</sequence>
<name>A0A1J1IKY0_9DIPT</name>
<evidence type="ECO:0000313" key="1">
    <source>
        <dbReference type="EMBL" id="CRK99113.1"/>
    </source>
</evidence>
<accession>A0A1J1IKY0</accession>
<dbReference type="AlphaFoldDB" id="A0A1J1IKY0"/>